<evidence type="ECO:0000259" key="1">
    <source>
        <dbReference type="Pfam" id="PF00534"/>
    </source>
</evidence>
<dbReference type="STRING" id="1173022.Cri9333_3493"/>
<dbReference type="AlphaFoldDB" id="K9W1S3"/>
<feature type="domain" description="Glycosyl transferase family 1" evidence="1">
    <location>
        <begin position="183"/>
        <end position="332"/>
    </location>
</feature>
<proteinExistence type="predicted"/>
<sequence>MKIVFLIRSLNQGGAERQLVTLAKALKKENFNVTILCFYSGGILAKDLENTEVKLISLEKQHRWDVLSFLWRLYREIKGLNPDILHGYLDSGNLLATFLKPALPTTRIFWGVRASNVDLTRYSWLSRVLYRLECFCSRLPDLIIVNSHAGQAYHLAHGFPADKMVVIPNGIDTEKFKPNPNARTKIRSEWGIPANTILIGLVGRLDPMKDYPTFLKAAALLCQVRQDVVFVCIGGGLENYAREMHQLANQLEISEKVIWAGARADVPDVYNALDIAVSSSSYGEGFPNVIGEAMATGVPCVVTDVGDSAWIVGETGIVVPPKNPEALVKGWLVCLEIDKIQIREQARLRIVNNFSIQKLVAQTKAVLWLKV</sequence>
<keyword evidence="4" id="KW-1185">Reference proteome</keyword>
<name>K9W1S3_9CYAN</name>
<dbReference type="RefSeq" id="WP_015204423.1">
    <property type="nucleotide sequence ID" value="NC_019753.1"/>
</dbReference>
<dbReference type="OrthoDB" id="9787617at2"/>
<gene>
    <name evidence="3" type="ORF">Cri9333_3493</name>
</gene>
<dbReference type="HOGENOM" id="CLU_009583_0_3_3"/>
<evidence type="ECO:0000313" key="4">
    <source>
        <dbReference type="Proteomes" id="UP000010472"/>
    </source>
</evidence>
<organism evidence="3 4">
    <name type="scientific">Crinalium epipsammum PCC 9333</name>
    <dbReference type="NCBI Taxonomy" id="1173022"/>
    <lineage>
        <taxon>Bacteria</taxon>
        <taxon>Bacillati</taxon>
        <taxon>Cyanobacteriota</taxon>
        <taxon>Cyanophyceae</taxon>
        <taxon>Gomontiellales</taxon>
        <taxon>Gomontiellaceae</taxon>
        <taxon>Crinalium</taxon>
    </lineage>
</organism>
<evidence type="ECO:0000313" key="3">
    <source>
        <dbReference type="EMBL" id="AFZ14318.1"/>
    </source>
</evidence>
<dbReference type="eggNOG" id="COG0438">
    <property type="taxonomic scope" value="Bacteria"/>
</dbReference>
<dbReference type="EMBL" id="CP003620">
    <property type="protein sequence ID" value="AFZ14318.1"/>
    <property type="molecule type" value="Genomic_DNA"/>
</dbReference>
<reference evidence="3 4" key="1">
    <citation type="submission" date="2012-06" db="EMBL/GenBank/DDBJ databases">
        <title>Finished chromosome of genome of Crinalium epipsammum PCC 9333.</title>
        <authorList>
            <consortium name="US DOE Joint Genome Institute"/>
            <person name="Gugger M."/>
            <person name="Coursin T."/>
            <person name="Rippka R."/>
            <person name="Tandeau De Marsac N."/>
            <person name="Huntemann M."/>
            <person name="Wei C.-L."/>
            <person name="Han J."/>
            <person name="Detter J.C."/>
            <person name="Han C."/>
            <person name="Tapia R."/>
            <person name="Davenport K."/>
            <person name="Daligault H."/>
            <person name="Erkkila T."/>
            <person name="Gu W."/>
            <person name="Munk A.C.C."/>
            <person name="Teshima H."/>
            <person name="Xu Y."/>
            <person name="Chain P."/>
            <person name="Chen A."/>
            <person name="Krypides N."/>
            <person name="Mavromatis K."/>
            <person name="Markowitz V."/>
            <person name="Szeto E."/>
            <person name="Ivanova N."/>
            <person name="Mikhailova N."/>
            <person name="Ovchinnikova G."/>
            <person name="Pagani I."/>
            <person name="Pati A."/>
            <person name="Goodwin L."/>
            <person name="Peters L."/>
            <person name="Pitluck S."/>
            <person name="Woyke T."/>
            <person name="Kerfeld C."/>
        </authorList>
    </citation>
    <scope>NUCLEOTIDE SEQUENCE [LARGE SCALE GENOMIC DNA]</scope>
    <source>
        <strain evidence="3 4">PCC 9333</strain>
    </source>
</reference>
<dbReference type="Pfam" id="PF00534">
    <property type="entry name" value="Glycos_transf_1"/>
    <property type="match status" value="1"/>
</dbReference>
<dbReference type="Gene3D" id="3.40.50.2000">
    <property type="entry name" value="Glycogen Phosphorylase B"/>
    <property type="match status" value="2"/>
</dbReference>
<dbReference type="GO" id="GO:0016757">
    <property type="term" value="F:glycosyltransferase activity"/>
    <property type="evidence" value="ECO:0007669"/>
    <property type="project" value="InterPro"/>
</dbReference>
<dbReference type="InterPro" id="IPR028098">
    <property type="entry name" value="Glyco_trans_4-like_N"/>
</dbReference>
<dbReference type="Pfam" id="PF13439">
    <property type="entry name" value="Glyco_transf_4"/>
    <property type="match status" value="1"/>
</dbReference>
<evidence type="ECO:0000259" key="2">
    <source>
        <dbReference type="Pfam" id="PF13439"/>
    </source>
</evidence>
<dbReference type="Proteomes" id="UP000010472">
    <property type="component" value="Chromosome"/>
</dbReference>
<protein>
    <submittedName>
        <fullName evidence="3">Glycosyl transferase group 1</fullName>
    </submittedName>
</protein>
<dbReference type="KEGG" id="cep:Cri9333_3493"/>
<dbReference type="PATRIC" id="fig|1173022.3.peg.3766"/>
<accession>K9W1S3</accession>
<dbReference type="PANTHER" id="PTHR12526">
    <property type="entry name" value="GLYCOSYLTRANSFERASE"/>
    <property type="match status" value="1"/>
</dbReference>
<feature type="domain" description="Glycosyltransferase subfamily 4-like N-terminal" evidence="2">
    <location>
        <begin position="13"/>
        <end position="175"/>
    </location>
</feature>
<keyword evidence="3" id="KW-0808">Transferase</keyword>
<dbReference type="InterPro" id="IPR001296">
    <property type="entry name" value="Glyco_trans_1"/>
</dbReference>
<dbReference type="SUPFAM" id="SSF53756">
    <property type="entry name" value="UDP-Glycosyltransferase/glycogen phosphorylase"/>
    <property type="match status" value="1"/>
</dbReference>